<keyword evidence="4" id="KW-1185">Reference proteome</keyword>
<evidence type="ECO:0000313" key="3">
    <source>
        <dbReference type="EMBL" id="TPX52657.1"/>
    </source>
</evidence>
<feature type="compositionally biased region" description="Polar residues" evidence="2">
    <location>
        <begin position="171"/>
        <end position="182"/>
    </location>
</feature>
<name>A0A507DN89_9FUNG</name>
<dbReference type="SUPFAM" id="SSF53448">
    <property type="entry name" value="Nucleotide-diphospho-sugar transferases"/>
    <property type="match status" value="1"/>
</dbReference>
<feature type="compositionally biased region" description="Polar residues" evidence="2">
    <location>
        <begin position="206"/>
        <end position="217"/>
    </location>
</feature>
<dbReference type="CDD" id="cd23767">
    <property type="entry name" value="IQCD"/>
    <property type="match status" value="1"/>
</dbReference>
<reference evidence="3 4" key="1">
    <citation type="journal article" date="2019" name="Sci. Rep.">
        <title>Comparative genomics of chytrid fungi reveal insights into the obligate biotrophic and pathogenic lifestyle of Synchytrium endobioticum.</title>
        <authorList>
            <person name="van de Vossenberg B.T.L.H."/>
            <person name="Warris S."/>
            <person name="Nguyen H.D.T."/>
            <person name="van Gent-Pelzer M.P.E."/>
            <person name="Joly D.L."/>
            <person name="van de Geest H.C."/>
            <person name="Bonants P.J.M."/>
            <person name="Smith D.S."/>
            <person name="Levesque C.A."/>
            <person name="van der Lee T.A.J."/>
        </authorList>
    </citation>
    <scope>NUCLEOTIDE SEQUENCE [LARGE SCALE GENOMIC DNA]</scope>
    <source>
        <strain evidence="3 4">MB42</strain>
    </source>
</reference>
<proteinExistence type="predicted"/>
<gene>
    <name evidence="3" type="ORF">SeMB42_g01279</name>
</gene>
<dbReference type="STRING" id="286115.A0A507DN89"/>
<sequence>MIKKISVSAPDAHTGSPSQLPEYNHDEHISGCKPKRPTTAWSAYTTADPSTPYINSHPDLDKDLDQIRSWRPPCLSLSTTKQNASAEATKSTQRAESCQNELEKLFEQLSRHSHDHVPDDTRASAVERSNCSSRNFNLIWNDIQRLVQESPTAASAFKSIMSTTYQQQSAPTLMAAGTTNGPTRPEDLLSRKSTARPQTAHPRLSTAPQSPDSSSCMKTVLRPQTAVSSSRKSVRRITEELSKKILELKNNQSEWEAFQARIVAYHEQDRQARLDVHRSILDNNKAMASQLHSGQRLERLMKAKRERDNMRAIVERNRERLEEARRAKLLKLLDAKDLPLLPPKKRDGEETKAQQLQHRWFLLFVIASRARMMQLVLQDAHTQREKDRYVNHAARVIQTAWREYRHRKLERSKNKALLIIAPRIKIWIARRRLTRLAESSHVIRTFFKEVHDVCKVMSLIKRYRYSVIQAQRCVRSFLAIRQAQLHLLSMQWDKLLPLWWSNRAKEKEEHAATSSKSVKETKVEKAKKLKSLASNKDKTLCSPAVKDKLIEENLMIRRKQAHKDYLEWSRKIERLVEDHAKNSWINSVRRGGDSNPAAALKPPIAATTASVLGRAPVVMGASATKKTLEADPVNGRRPRMKVLLTHEQMFALFDKAYYAALKVHCFIYRGSETAPFPVSLTIPLVEVRRIGTRPTVFTRTTAPATLPRREFNSGLVVLKPSVAVFSHMVAALSAKSDLSAYSFADQDFLNELFPGWIELPYVYNALKTLSVHHADVWRMDQVKNVHYILEKPWKVHPETNKEEFEASPYKTLNQIWWDVYKTIVSMHA</sequence>
<comment type="caution">
    <text evidence="3">The sequence shown here is derived from an EMBL/GenBank/DDBJ whole genome shotgun (WGS) entry which is preliminary data.</text>
</comment>
<dbReference type="InterPro" id="IPR029044">
    <property type="entry name" value="Nucleotide-diphossugar_trans"/>
</dbReference>
<dbReference type="Gene3D" id="3.90.550.10">
    <property type="entry name" value="Spore Coat Polysaccharide Biosynthesis Protein SpsA, Chain A"/>
    <property type="match status" value="1"/>
</dbReference>
<dbReference type="EMBL" id="QEAN01000031">
    <property type="protein sequence ID" value="TPX52657.1"/>
    <property type="molecule type" value="Genomic_DNA"/>
</dbReference>
<evidence type="ECO:0000313" key="4">
    <source>
        <dbReference type="Proteomes" id="UP000317494"/>
    </source>
</evidence>
<evidence type="ECO:0000256" key="2">
    <source>
        <dbReference type="SAM" id="MobiDB-lite"/>
    </source>
</evidence>
<feature type="coiled-coil region" evidence="1">
    <location>
        <begin position="300"/>
        <end position="327"/>
    </location>
</feature>
<dbReference type="InterPro" id="IPR050587">
    <property type="entry name" value="GNT1/Glycosyltrans_8"/>
</dbReference>
<keyword evidence="1" id="KW-0175">Coiled coil</keyword>
<organism evidence="3 4">
    <name type="scientific">Synchytrium endobioticum</name>
    <dbReference type="NCBI Taxonomy" id="286115"/>
    <lineage>
        <taxon>Eukaryota</taxon>
        <taxon>Fungi</taxon>
        <taxon>Fungi incertae sedis</taxon>
        <taxon>Chytridiomycota</taxon>
        <taxon>Chytridiomycota incertae sedis</taxon>
        <taxon>Chytridiomycetes</taxon>
        <taxon>Synchytriales</taxon>
        <taxon>Synchytriaceae</taxon>
        <taxon>Synchytrium</taxon>
    </lineage>
</organism>
<feature type="region of interest" description="Disordered" evidence="2">
    <location>
        <begin position="171"/>
        <end position="227"/>
    </location>
</feature>
<accession>A0A507DN89</accession>
<feature type="region of interest" description="Disordered" evidence="2">
    <location>
        <begin position="1"/>
        <end position="31"/>
    </location>
</feature>
<dbReference type="AlphaFoldDB" id="A0A507DN89"/>
<protein>
    <submittedName>
        <fullName evidence="3">Uncharacterized protein</fullName>
    </submittedName>
</protein>
<feature type="coiled-coil region" evidence="1">
    <location>
        <begin position="81"/>
        <end position="115"/>
    </location>
</feature>
<dbReference type="Proteomes" id="UP000317494">
    <property type="component" value="Unassembled WGS sequence"/>
</dbReference>
<dbReference type="PANTHER" id="PTHR11183">
    <property type="entry name" value="GLYCOGENIN SUBFAMILY MEMBER"/>
    <property type="match status" value="1"/>
</dbReference>
<dbReference type="VEuPathDB" id="FungiDB:SeMB42_g01279"/>
<evidence type="ECO:0000256" key="1">
    <source>
        <dbReference type="SAM" id="Coils"/>
    </source>
</evidence>